<keyword evidence="3" id="KW-0808">Transferase</keyword>
<feature type="domain" description="Bacterial sugar transferase" evidence="2">
    <location>
        <begin position="2"/>
        <end position="170"/>
    </location>
</feature>
<dbReference type="RefSeq" id="WP_319831337.1">
    <property type="nucleotide sequence ID" value="NZ_CP138858.1"/>
</dbReference>
<name>A0ABZ0RGP5_9BACT</name>
<sequence length="190" mass="21986">MKRLFDILCSLLLLSVLCLPLLLLLILQLINLGRPLFFRQRRAGKDGRAFNILKLRSMRNGPGSDEERLTTWGQFIRSTSLDELPELWNVLKGEMSLVGPRPLPTIYLDRYSAEQARRHEVRPGITGWAQVKGRNGLTWQRQFELDLWYVENHSCLLDLKILCLTITTVLRRENISEEGHATRSEFLGNE</sequence>
<organism evidence="3 4">
    <name type="scientific">Coraliomargarita algicola</name>
    <dbReference type="NCBI Taxonomy" id="3092156"/>
    <lineage>
        <taxon>Bacteria</taxon>
        <taxon>Pseudomonadati</taxon>
        <taxon>Verrucomicrobiota</taxon>
        <taxon>Opitutia</taxon>
        <taxon>Puniceicoccales</taxon>
        <taxon>Coraliomargaritaceae</taxon>
        <taxon>Coraliomargarita</taxon>
    </lineage>
</organism>
<comment type="similarity">
    <text evidence="1">Belongs to the bacterial sugar transferase family.</text>
</comment>
<dbReference type="PANTHER" id="PTHR30576:SF8">
    <property type="entry name" value="UNDECAPRENYL-PHOSPHATE GALACTOSE PHOSPHOTRANSFERASE"/>
    <property type="match status" value="1"/>
</dbReference>
<proteinExistence type="inferred from homology"/>
<dbReference type="PANTHER" id="PTHR30576">
    <property type="entry name" value="COLANIC BIOSYNTHESIS UDP-GLUCOSE LIPID CARRIER TRANSFERASE"/>
    <property type="match status" value="1"/>
</dbReference>
<gene>
    <name evidence="3" type="ORF">SH580_13270</name>
</gene>
<evidence type="ECO:0000256" key="1">
    <source>
        <dbReference type="ARBA" id="ARBA00006464"/>
    </source>
</evidence>
<dbReference type="EMBL" id="CP138858">
    <property type="protein sequence ID" value="WPJ94404.1"/>
    <property type="molecule type" value="Genomic_DNA"/>
</dbReference>
<evidence type="ECO:0000259" key="2">
    <source>
        <dbReference type="Pfam" id="PF02397"/>
    </source>
</evidence>
<protein>
    <submittedName>
        <fullName evidence="3">Sugar transferase</fullName>
        <ecNumber evidence="3">2.7.8.-</ecNumber>
    </submittedName>
</protein>
<keyword evidence="4" id="KW-1185">Reference proteome</keyword>
<evidence type="ECO:0000313" key="3">
    <source>
        <dbReference type="EMBL" id="WPJ94404.1"/>
    </source>
</evidence>
<dbReference type="Proteomes" id="UP001324993">
    <property type="component" value="Chromosome"/>
</dbReference>
<accession>A0ABZ0RGP5</accession>
<evidence type="ECO:0000313" key="4">
    <source>
        <dbReference type="Proteomes" id="UP001324993"/>
    </source>
</evidence>
<reference evidence="3 4" key="1">
    <citation type="submission" date="2023-11" db="EMBL/GenBank/DDBJ databases">
        <title>Coraliomargarita sp. nov., isolated from marine algae.</title>
        <authorList>
            <person name="Lee J.K."/>
            <person name="Baek J.H."/>
            <person name="Kim J.M."/>
            <person name="Choi D.G."/>
            <person name="Jeon C.O."/>
        </authorList>
    </citation>
    <scope>NUCLEOTIDE SEQUENCE [LARGE SCALE GENOMIC DNA]</scope>
    <source>
        <strain evidence="3 4">J2-16</strain>
    </source>
</reference>
<dbReference type="InterPro" id="IPR003362">
    <property type="entry name" value="Bact_transf"/>
</dbReference>
<dbReference type="Pfam" id="PF02397">
    <property type="entry name" value="Bac_transf"/>
    <property type="match status" value="1"/>
</dbReference>
<dbReference type="EC" id="2.7.8.-" evidence="3"/>
<dbReference type="GO" id="GO:0016740">
    <property type="term" value="F:transferase activity"/>
    <property type="evidence" value="ECO:0007669"/>
    <property type="project" value="UniProtKB-KW"/>
</dbReference>